<dbReference type="EC" id="3.2.1.141" evidence="1"/>
<reference evidence="1 2" key="1">
    <citation type="submission" date="2018-06" db="EMBL/GenBank/DDBJ databases">
        <authorList>
            <consortium name="Pathogen Informatics"/>
            <person name="Doyle S."/>
        </authorList>
    </citation>
    <scope>NUCLEOTIDE SEQUENCE [LARGE SCALE GENOMIC DNA]</scope>
    <source>
        <strain evidence="1 2">NCTC8261</strain>
    </source>
</reference>
<keyword evidence="1" id="KW-0326">Glycosidase</keyword>
<gene>
    <name evidence="1" type="primary">treZ_2</name>
    <name evidence="1" type="ORF">NCTC8261_03752</name>
</gene>
<dbReference type="SUPFAM" id="SSF51445">
    <property type="entry name" value="(Trans)glycosidases"/>
    <property type="match status" value="1"/>
</dbReference>
<dbReference type="AlphaFoldDB" id="A0A379WTJ3"/>
<name>A0A379WTJ3_SALET</name>
<accession>A0A379WTJ3</accession>
<dbReference type="EMBL" id="UGXT01000002">
    <property type="protein sequence ID" value="SUH37455.1"/>
    <property type="molecule type" value="Genomic_DNA"/>
</dbReference>
<proteinExistence type="predicted"/>
<dbReference type="Proteomes" id="UP000254712">
    <property type="component" value="Unassembled WGS sequence"/>
</dbReference>
<evidence type="ECO:0000313" key="1">
    <source>
        <dbReference type="EMBL" id="SUH37455.1"/>
    </source>
</evidence>
<protein>
    <submittedName>
        <fullName evidence="1">Hydrolase</fullName>
        <ecNumber evidence="1">3.2.1.141</ecNumber>
    </submittedName>
</protein>
<keyword evidence="1" id="KW-0378">Hydrolase</keyword>
<dbReference type="GO" id="GO:0033942">
    <property type="term" value="F:4-alpha-D-(1-&gt;4)-alpha-D-glucanotrehalose trehalohydrolase activity"/>
    <property type="evidence" value="ECO:0007669"/>
    <property type="project" value="UniProtKB-EC"/>
</dbReference>
<organism evidence="1 2">
    <name type="scientific">Salmonella enterica I</name>
    <dbReference type="NCBI Taxonomy" id="59201"/>
    <lineage>
        <taxon>Bacteria</taxon>
        <taxon>Pseudomonadati</taxon>
        <taxon>Pseudomonadota</taxon>
        <taxon>Gammaproteobacteria</taxon>
        <taxon>Enterobacterales</taxon>
        <taxon>Enterobacteriaceae</taxon>
        <taxon>Salmonella</taxon>
    </lineage>
</organism>
<sequence length="65" mass="7183">MDFIQNHDQVGNRAQGDRLITLAGAERTKVLLATLLLSPHIPLLFMAKSMAKAVLFFFLPISMGI</sequence>
<dbReference type="InterPro" id="IPR017853">
    <property type="entry name" value="GH"/>
</dbReference>
<dbReference type="Gene3D" id="3.20.20.80">
    <property type="entry name" value="Glycosidases"/>
    <property type="match status" value="1"/>
</dbReference>
<evidence type="ECO:0000313" key="2">
    <source>
        <dbReference type="Proteomes" id="UP000254712"/>
    </source>
</evidence>